<proteinExistence type="predicted"/>
<reference evidence="1 2" key="1">
    <citation type="submission" date="2022-05" db="EMBL/GenBank/DDBJ databases">
        <authorList>
            <consortium name="Genoscope - CEA"/>
            <person name="William W."/>
        </authorList>
    </citation>
    <scope>NUCLEOTIDE SEQUENCE [LARGE SCALE GENOMIC DNA]</scope>
</reference>
<organism evidence="1 2">
    <name type="scientific">Pocillopora meandrina</name>
    <dbReference type="NCBI Taxonomy" id="46732"/>
    <lineage>
        <taxon>Eukaryota</taxon>
        <taxon>Metazoa</taxon>
        <taxon>Cnidaria</taxon>
        <taxon>Anthozoa</taxon>
        <taxon>Hexacorallia</taxon>
        <taxon>Scleractinia</taxon>
        <taxon>Astrocoeniina</taxon>
        <taxon>Pocilloporidae</taxon>
        <taxon>Pocillopora</taxon>
    </lineage>
</organism>
<dbReference type="AlphaFoldDB" id="A0AAU9W431"/>
<keyword evidence="2" id="KW-1185">Reference proteome</keyword>
<sequence>MDSIQFLQNKAAKLVLDRATFSSLTQALLDMNWINLSSRRSMQRNSMITQGTDYHSHNTRCKENIRSIRSNTNWGLLRSFNSALTGWNSLPEDMRCLPYDAFKISFLKHFES</sequence>
<name>A0AAU9W431_9CNID</name>
<evidence type="ECO:0000313" key="2">
    <source>
        <dbReference type="Proteomes" id="UP001159428"/>
    </source>
</evidence>
<evidence type="ECO:0000313" key="1">
    <source>
        <dbReference type="EMBL" id="CAH3045706.1"/>
    </source>
</evidence>
<gene>
    <name evidence="1" type="ORF">PMEA_00033711</name>
</gene>
<protein>
    <submittedName>
        <fullName evidence="1">Uncharacterized protein</fullName>
    </submittedName>
</protein>
<dbReference type="EMBL" id="CALNXJ010000008">
    <property type="protein sequence ID" value="CAH3045706.1"/>
    <property type="molecule type" value="Genomic_DNA"/>
</dbReference>
<dbReference type="Proteomes" id="UP001159428">
    <property type="component" value="Unassembled WGS sequence"/>
</dbReference>
<comment type="caution">
    <text evidence="1">The sequence shown here is derived from an EMBL/GenBank/DDBJ whole genome shotgun (WGS) entry which is preliminary data.</text>
</comment>
<accession>A0AAU9W431</accession>